<keyword evidence="2" id="KW-1185">Reference proteome</keyword>
<name>A0A0K1EI57_CHOCO</name>
<dbReference type="KEGG" id="ccro:CMC5_047070"/>
<dbReference type="InterPro" id="IPR027417">
    <property type="entry name" value="P-loop_NTPase"/>
</dbReference>
<dbReference type="SUPFAM" id="SSF52540">
    <property type="entry name" value="P-loop containing nucleoside triphosphate hydrolases"/>
    <property type="match status" value="1"/>
</dbReference>
<dbReference type="AlphaFoldDB" id="A0A0K1EI57"/>
<dbReference type="Pfam" id="PF13481">
    <property type="entry name" value="AAA_25"/>
    <property type="match status" value="1"/>
</dbReference>
<accession>A0A0K1EI57</accession>
<sequence length="323" mass="34153">MSIRVYSRADLDALAEAEPGGWLWNGLLPRAGIALLAGAPRTGKTRLLALLAAAMTDAVCEGGADLGGRRVELTSGVMLLVAAEHAARDLRDALAAAEHGRDIRQTLVHTVREVDIDDETQAVDLAAEADKLKTDVIAVDPIRRVTRSDESSAQDVSGVARTLRALGAERRLVIVVHHVGHAGRVRGSTDWEAMADTTILVDAVGGDVRLRAEHHGAPPVGLRIRIRHEDGRMTAEEGAGTRTAANTRDDLDAHIVAAVAGCPGVTARELPETVGARGQEVRRRAKALADGGRLRVEAGPRGAQRYYPPAASVCVPRPTVSGE</sequence>
<dbReference type="Gene3D" id="3.40.50.300">
    <property type="entry name" value="P-loop containing nucleotide triphosphate hydrolases"/>
    <property type="match status" value="1"/>
</dbReference>
<protein>
    <recommendedName>
        <fullName evidence="3">AAA+ ATPase domain-containing protein</fullName>
    </recommendedName>
</protein>
<organism evidence="1 2">
    <name type="scientific">Chondromyces crocatus</name>
    <dbReference type="NCBI Taxonomy" id="52"/>
    <lineage>
        <taxon>Bacteria</taxon>
        <taxon>Pseudomonadati</taxon>
        <taxon>Myxococcota</taxon>
        <taxon>Polyangia</taxon>
        <taxon>Polyangiales</taxon>
        <taxon>Polyangiaceae</taxon>
        <taxon>Chondromyces</taxon>
    </lineage>
</organism>
<proteinExistence type="predicted"/>
<evidence type="ECO:0000313" key="2">
    <source>
        <dbReference type="Proteomes" id="UP000067626"/>
    </source>
</evidence>
<dbReference type="EMBL" id="CP012159">
    <property type="protein sequence ID" value="AKT40551.1"/>
    <property type="molecule type" value="Genomic_DNA"/>
</dbReference>
<evidence type="ECO:0000313" key="1">
    <source>
        <dbReference type="EMBL" id="AKT40551.1"/>
    </source>
</evidence>
<reference evidence="1 2" key="1">
    <citation type="submission" date="2015-07" db="EMBL/GenBank/DDBJ databases">
        <title>Genome analysis of myxobacterium Chondromyces crocatus Cm c5 reveals a high potential for natural compound synthesis and the genetic basis for the loss of fruiting body formation.</title>
        <authorList>
            <person name="Zaburannyi N."/>
            <person name="Bunk B."/>
            <person name="Maier J."/>
            <person name="Overmann J."/>
            <person name="Mueller R."/>
        </authorList>
    </citation>
    <scope>NUCLEOTIDE SEQUENCE [LARGE SCALE GENOMIC DNA]</scope>
    <source>
        <strain evidence="1 2">Cm c5</strain>
    </source>
</reference>
<dbReference type="Proteomes" id="UP000067626">
    <property type="component" value="Chromosome"/>
</dbReference>
<dbReference type="RefSeq" id="WP_050432472.1">
    <property type="nucleotide sequence ID" value="NZ_CP012159.1"/>
</dbReference>
<gene>
    <name evidence="1" type="ORF">CMC5_047070</name>
</gene>
<dbReference type="STRING" id="52.CMC5_047070"/>
<evidence type="ECO:0008006" key="3">
    <source>
        <dbReference type="Google" id="ProtNLM"/>
    </source>
</evidence>